<organism evidence="2 3">
    <name type="scientific">Chondromyces apiculatus DSM 436</name>
    <dbReference type="NCBI Taxonomy" id="1192034"/>
    <lineage>
        <taxon>Bacteria</taxon>
        <taxon>Pseudomonadati</taxon>
        <taxon>Myxococcota</taxon>
        <taxon>Polyangia</taxon>
        <taxon>Polyangiales</taxon>
        <taxon>Polyangiaceae</taxon>
        <taxon>Chondromyces</taxon>
    </lineage>
</organism>
<sequence>MRHRRPLELPGGGHSARQRHDRRSRYHSPATQHRLSRAGHLACHLGVPSPLAAAGMVLVYRALHAPRPCPRAR</sequence>
<gene>
    <name evidence="2" type="ORF">CAP_7136</name>
</gene>
<proteinExistence type="predicted"/>
<dbReference type="AlphaFoldDB" id="A0A017T0H6"/>
<dbReference type="STRING" id="1192034.CAP_7136"/>
<feature type="compositionally biased region" description="Basic residues" evidence="1">
    <location>
        <begin position="16"/>
        <end position="26"/>
    </location>
</feature>
<name>A0A017T0H6_9BACT</name>
<reference evidence="2 3" key="1">
    <citation type="submission" date="2013-05" db="EMBL/GenBank/DDBJ databases">
        <title>Genome assembly of Chondromyces apiculatus DSM 436.</title>
        <authorList>
            <person name="Sharma G."/>
            <person name="Khatri I."/>
            <person name="Kaur C."/>
            <person name="Mayilraj S."/>
            <person name="Subramanian S."/>
        </authorList>
    </citation>
    <scope>NUCLEOTIDE SEQUENCE [LARGE SCALE GENOMIC DNA]</scope>
    <source>
        <strain evidence="2 3">DSM 436</strain>
    </source>
</reference>
<accession>A0A017T0H6</accession>
<evidence type="ECO:0000256" key="1">
    <source>
        <dbReference type="SAM" id="MobiDB-lite"/>
    </source>
</evidence>
<feature type="region of interest" description="Disordered" evidence="1">
    <location>
        <begin position="1"/>
        <end position="36"/>
    </location>
</feature>
<evidence type="ECO:0000313" key="3">
    <source>
        <dbReference type="Proteomes" id="UP000019678"/>
    </source>
</evidence>
<evidence type="ECO:0000313" key="2">
    <source>
        <dbReference type="EMBL" id="EYF02365.1"/>
    </source>
</evidence>
<protein>
    <submittedName>
        <fullName evidence="2">Uncharacterized protein</fullName>
    </submittedName>
</protein>
<dbReference type="EMBL" id="ASRX01000061">
    <property type="protein sequence ID" value="EYF02365.1"/>
    <property type="molecule type" value="Genomic_DNA"/>
</dbReference>
<keyword evidence="3" id="KW-1185">Reference proteome</keyword>
<comment type="caution">
    <text evidence="2">The sequence shown here is derived from an EMBL/GenBank/DDBJ whole genome shotgun (WGS) entry which is preliminary data.</text>
</comment>
<dbReference type="Proteomes" id="UP000019678">
    <property type="component" value="Unassembled WGS sequence"/>
</dbReference>